<accession>A0A2C9CTJ6</accession>
<evidence type="ECO:0000313" key="2">
    <source>
        <dbReference type="EMBL" id="SOH94831.1"/>
    </source>
</evidence>
<proteinExistence type="predicted"/>
<keyword evidence="3" id="KW-1185">Reference proteome</keyword>
<sequence>MSDILRSLLAADGLAQQAGIALKPELRAALLAELRFPAKSSGPMQSHMPDHAGDNVIPLPTMRDPSRRSG</sequence>
<dbReference type="Proteomes" id="UP000220034">
    <property type="component" value="Unassembled WGS sequence"/>
</dbReference>
<organism evidence="2 3">
    <name type="scientific">Pontivivens marinum</name>
    <dbReference type="NCBI Taxonomy" id="1690039"/>
    <lineage>
        <taxon>Bacteria</taxon>
        <taxon>Pseudomonadati</taxon>
        <taxon>Pseudomonadota</taxon>
        <taxon>Alphaproteobacteria</taxon>
        <taxon>Rhodobacterales</taxon>
        <taxon>Paracoccaceae</taxon>
        <taxon>Pontivivens</taxon>
    </lineage>
</organism>
<evidence type="ECO:0000256" key="1">
    <source>
        <dbReference type="SAM" id="MobiDB-lite"/>
    </source>
</evidence>
<dbReference type="RefSeq" id="WP_097930762.1">
    <property type="nucleotide sequence ID" value="NZ_OCTN01000005.1"/>
</dbReference>
<dbReference type="AlphaFoldDB" id="A0A2C9CTJ6"/>
<gene>
    <name evidence="2" type="ORF">SAMN06273572_105257</name>
</gene>
<reference evidence="3" key="1">
    <citation type="submission" date="2017-09" db="EMBL/GenBank/DDBJ databases">
        <authorList>
            <person name="Varghese N."/>
            <person name="Submissions S."/>
        </authorList>
    </citation>
    <scope>NUCLEOTIDE SEQUENCE [LARGE SCALE GENOMIC DNA]</scope>
    <source>
        <strain evidence="3">C7</strain>
    </source>
</reference>
<name>A0A2C9CTJ6_9RHOB</name>
<protein>
    <submittedName>
        <fullName evidence="2">Uncharacterized protein</fullName>
    </submittedName>
</protein>
<dbReference type="EMBL" id="OCTN01000005">
    <property type="protein sequence ID" value="SOH94831.1"/>
    <property type="molecule type" value="Genomic_DNA"/>
</dbReference>
<feature type="region of interest" description="Disordered" evidence="1">
    <location>
        <begin position="39"/>
        <end position="70"/>
    </location>
</feature>
<evidence type="ECO:0000313" key="3">
    <source>
        <dbReference type="Proteomes" id="UP000220034"/>
    </source>
</evidence>